<gene>
    <name evidence="1" type="ORF">EBO34_18130</name>
</gene>
<dbReference type="AlphaFoldDB" id="A0A3M7TQ20"/>
<keyword evidence="2" id="KW-1185">Reference proteome</keyword>
<dbReference type="OrthoDB" id="2900928at2"/>
<name>A0A3M7TQ20_9BACI</name>
<proteinExistence type="predicted"/>
<comment type="caution">
    <text evidence="1">The sequence shown here is derived from an EMBL/GenBank/DDBJ whole genome shotgun (WGS) entry which is preliminary data.</text>
</comment>
<reference evidence="1 2" key="1">
    <citation type="submission" date="2018-10" db="EMBL/GenBank/DDBJ databases">
        <title>Bacillus Keqinensis sp. nov., a moderately halophilic bacterium isolated from a saline-alkaline lake.</title>
        <authorList>
            <person name="Wang H."/>
        </authorList>
    </citation>
    <scope>NUCLEOTIDE SEQUENCE [LARGE SCALE GENOMIC DNA]</scope>
    <source>
        <strain evidence="1 2">KQ-3</strain>
    </source>
</reference>
<evidence type="ECO:0000313" key="1">
    <source>
        <dbReference type="EMBL" id="RNA67107.1"/>
    </source>
</evidence>
<dbReference type="Proteomes" id="UP000278746">
    <property type="component" value="Unassembled WGS sequence"/>
</dbReference>
<protein>
    <recommendedName>
        <fullName evidence="3">DUF4352 domain-containing protein</fullName>
    </recommendedName>
</protein>
<accession>A0A3M7TQ20</accession>
<sequence>MKNTLTLFFFLLMIGCTGSETSEIAWGETADQSSVHVTPLTFRNGSYDNQIEKFEVIEFGQVAIIEFEAANRSETPVIIDRDFYYGRFAILMDDEITGREHLARMDLDLFPFDVFTGELQPDEKVETSLFIYTGPGEIMNLLYDGEKAEENDYAVNWSIPKP</sequence>
<dbReference type="EMBL" id="RHIB01000003">
    <property type="protein sequence ID" value="RNA67107.1"/>
    <property type="molecule type" value="Genomic_DNA"/>
</dbReference>
<evidence type="ECO:0000313" key="2">
    <source>
        <dbReference type="Proteomes" id="UP000278746"/>
    </source>
</evidence>
<organism evidence="1 2">
    <name type="scientific">Alteribacter keqinensis</name>
    <dbReference type="NCBI Taxonomy" id="2483800"/>
    <lineage>
        <taxon>Bacteria</taxon>
        <taxon>Bacillati</taxon>
        <taxon>Bacillota</taxon>
        <taxon>Bacilli</taxon>
        <taxon>Bacillales</taxon>
        <taxon>Bacillaceae</taxon>
        <taxon>Alteribacter</taxon>
    </lineage>
</organism>
<evidence type="ECO:0008006" key="3">
    <source>
        <dbReference type="Google" id="ProtNLM"/>
    </source>
</evidence>
<dbReference type="RefSeq" id="WP_122901219.1">
    <property type="nucleotide sequence ID" value="NZ_RHIB01000003.1"/>
</dbReference>
<dbReference type="PROSITE" id="PS51257">
    <property type="entry name" value="PROKAR_LIPOPROTEIN"/>
    <property type="match status" value="1"/>
</dbReference>